<sequence>MSVFPKGQLINLLLLVPHSYSPWGGNVLDLSSDESDGLIIDPSTLRRSRMFDATGWAVGKLKTLKTFSTLRNLEPCH</sequence>
<proteinExistence type="predicted"/>
<accession>A0ABQ9VE84</accession>
<reference evidence="1 2" key="1">
    <citation type="submission" date="2023-05" db="EMBL/GenBank/DDBJ databases">
        <title>B98-5 Cell Line De Novo Hybrid Assembly: An Optical Mapping Approach.</title>
        <authorList>
            <person name="Kananen K."/>
            <person name="Auerbach J.A."/>
            <person name="Kautto E."/>
            <person name="Blachly J.S."/>
        </authorList>
    </citation>
    <scope>NUCLEOTIDE SEQUENCE [LARGE SCALE GENOMIC DNA]</scope>
    <source>
        <strain evidence="1">B95-8</strain>
        <tissue evidence="1">Cell line</tissue>
    </source>
</reference>
<dbReference type="Proteomes" id="UP001266305">
    <property type="component" value="Unassembled WGS sequence"/>
</dbReference>
<keyword evidence="2" id="KW-1185">Reference proteome</keyword>
<gene>
    <name evidence="1" type="ORF">P7K49_012849</name>
</gene>
<name>A0ABQ9VE84_SAGOE</name>
<organism evidence="1 2">
    <name type="scientific">Saguinus oedipus</name>
    <name type="common">Cotton-top tamarin</name>
    <name type="synonym">Oedipomidas oedipus</name>
    <dbReference type="NCBI Taxonomy" id="9490"/>
    <lineage>
        <taxon>Eukaryota</taxon>
        <taxon>Metazoa</taxon>
        <taxon>Chordata</taxon>
        <taxon>Craniata</taxon>
        <taxon>Vertebrata</taxon>
        <taxon>Euteleostomi</taxon>
        <taxon>Mammalia</taxon>
        <taxon>Eutheria</taxon>
        <taxon>Euarchontoglires</taxon>
        <taxon>Primates</taxon>
        <taxon>Haplorrhini</taxon>
        <taxon>Platyrrhini</taxon>
        <taxon>Cebidae</taxon>
        <taxon>Callitrichinae</taxon>
        <taxon>Saguinus</taxon>
    </lineage>
</organism>
<comment type="caution">
    <text evidence="1">The sequence shown here is derived from an EMBL/GenBank/DDBJ whole genome shotgun (WGS) entry which is preliminary data.</text>
</comment>
<evidence type="ECO:0000313" key="1">
    <source>
        <dbReference type="EMBL" id="KAK2107684.1"/>
    </source>
</evidence>
<dbReference type="EMBL" id="JASSZA010000006">
    <property type="protein sequence ID" value="KAK2107684.1"/>
    <property type="molecule type" value="Genomic_DNA"/>
</dbReference>
<evidence type="ECO:0000313" key="2">
    <source>
        <dbReference type="Proteomes" id="UP001266305"/>
    </source>
</evidence>
<protein>
    <submittedName>
        <fullName evidence="1">Uncharacterized protein</fullName>
    </submittedName>
</protein>